<dbReference type="GO" id="GO:0005524">
    <property type="term" value="F:ATP binding"/>
    <property type="evidence" value="ECO:0007669"/>
    <property type="project" value="UniProtKB-UniRule"/>
</dbReference>
<dbReference type="PROSITE" id="PS01011">
    <property type="entry name" value="FOLYLPOLYGLU_SYNT_1"/>
    <property type="match status" value="1"/>
</dbReference>
<keyword evidence="6 9" id="KW-0547">Nucleotide-binding</keyword>
<dbReference type="HAMAP" id="MF_00639">
    <property type="entry name" value="MurD"/>
    <property type="match status" value="1"/>
</dbReference>
<dbReference type="Proteomes" id="UP000177060">
    <property type="component" value="Unassembled WGS sequence"/>
</dbReference>
<feature type="domain" description="Mur ligase central" evidence="12">
    <location>
        <begin position="113"/>
        <end position="288"/>
    </location>
</feature>
<dbReference type="InterPro" id="IPR013221">
    <property type="entry name" value="Mur_ligase_cen"/>
</dbReference>
<evidence type="ECO:0000256" key="1">
    <source>
        <dbReference type="ARBA" id="ARBA00004496"/>
    </source>
</evidence>
<dbReference type="UniPathway" id="UPA00219"/>
<dbReference type="PANTHER" id="PTHR43692:SF1">
    <property type="entry name" value="UDP-N-ACETYLMURAMOYLALANINE--D-GLUTAMATE LIGASE"/>
    <property type="match status" value="1"/>
</dbReference>
<feature type="domain" description="Mur ligase C-terminal" evidence="11">
    <location>
        <begin position="311"/>
        <end position="428"/>
    </location>
</feature>
<dbReference type="Pfam" id="PF02875">
    <property type="entry name" value="Mur_ligase_C"/>
    <property type="match status" value="1"/>
</dbReference>
<dbReference type="NCBIfam" id="TIGR01087">
    <property type="entry name" value="murD"/>
    <property type="match status" value="1"/>
</dbReference>
<gene>
    <name evidence="9" type="primary">murD</name>
    <name evidence="13" type="ORF">A3A52_01790</name>
</gene>
<dbReference type="Pfam" id="PF21799">
    <property type="entry name" value="MurD-like_N"/>
    <property type="match status" value="1"/>
</dbReference>
<keyword evidence="9 10" id="KW-0133">Cell shape</keyword>
<dbReference type="AlphaFoldDB" id="A0A1F8BCU0"/>
<dbReference type="InterPro" id="IPR036615">
    <property type="entry name" value="Mur_ligase_C_dom_sf"/>
</dbReference>
<evidence type="ECO:0000256" key="10">
    <source>
        <dbReference type="RuleBase" id="RU003664"/>
    </source>
</evidence>
<dbReference type="PANTHER" id="PTHR43692">
    <property type="entry name" value="UDP-N-ACETYLMURAMOYLALANINE--D-GLUTAMATE LIGASE"/>
    <property type="match status" value="1"/>
</dbReference>
<sequence length="453" mass="50560">MRDFKGKKVAVIGLGIEGSSVVRFLQDKDLEITIFDQKEEKDLDFKGIDKRNLKVICGEKYLSGGLKNFDIIFRSQGVKRHLPAILEAEKAGVEISSEIKLFFDLSPSKIIGVTGTKGKGTTSTLISNILESAGYDVYLAGNIGIPRLDLLPRLKSTNWVVLELSSTQLIDLHKSPHIAVVLNITTDHLDWHRDRDEYVNSKTQIVKYQKDNDFAVLAYDYKDSRKFSKLTRGEVFYFSNSKKVNGAYVNNGRILLEIRNKKIEIGRVENLLLRGRHNWENVCAAVCASYLAGASINSIKQTVFSFKGLEHRLELVGEVGGVKFYNDSFSTNPQTTIAAIKSFSEPITLILGGSDKGLNYDEMAKEITKSTVLNSIIIGDISKKIKKSLQKSGYKQNITELGYPKTKKIIEEAVKVTPKGGIVLLSPAAASFDMFKDYKDRGNQFKEAVKSLR</sequence>
<evidence type="ECO:0000256" key="8">
    <source>
        <dbReference type="ARBA" id="ARBA00023306"/>
    </source>
</evidence>
<evidence type="ECO:0000313" key="14">
    <source>
        <dbReference type="Proteomes" id="UP000177060"/>
    </source>
</evidence>
<keyword evidence="5 9" id="KW-0132">Cell division</keyword>
<dbReference type="InterPro" id="IPR018109">
    <property type="entry name" value="Folylpolyglutamate_synth_CS"/>
</dbReference>
<dbReference type="Gene3D" id="3.90.190.20">
    <property type="entry name" value="Mur ligase, C-terminal domain"/>
    <property type="match status" value="1"/>
</dbReference>
<keyword evidence="3 9" id="KW-0963">Cytoplasm</keyword>
<name>A0A1F8BCU0_9BACT</name>
<evidence type="ECO:0000256" key="4">
    <source>
        <dbReference type="ARBA" id="ARBA00022598"/>
    </source>
</evidence>
<evidence type="ECO:0000256" key="7">
    <source>
        <dbReference type="ARBA" id="ARBA00022840"/>
    </source>
</evidence>
<dbReference type="GO" id="GO:0071555">
    <property type="term" value="P:cell wall organization"/>
    <property type="evidence" value="ECO:0007669"/>
    <property type="project" value="UniProtKB-KW"/>
</dbReference>
<dbReference type="InterPro" id="IPR005762">
    <property type="entry name" value="MurD"/>
</dbReference>
<feature type="binding site" evidence="9">
    <location>
        <begin position="115"/>
        <end position="121"/>
    </location>
    <ligand>
        <name>ATP</name>
        <dbReference type="ChEBI" id="CHEBI:30616"/>
    </ligand>
</feature>
<keyword evidence="8 9" id="KW-0131">Cell cycle</keyword>
<evidence type="ECO:0000256" key="6">
    <source>
        <dbReference type="ARBA" id="ARBA00022741"/>
    </source>
</evidence>
<dbReference type="EC" id="6.3.2.9" evidence="9 10"/>
<dbReference type="GO" id="GO:0005737">
    <property type="term" value="C:cytoplasm"/>
    <property type="evidence" value="ECO:0007669"/>
    <property type="project" value="UniProtKB-SubCell"/>
</dbReference>
<dbReference type="InterPro" id="IPR004101">
    <property type="entry name" value="Mur_ligase_C"/>
</dbReference>
<evidence type="ECO:0000256" key="2">
    <source>
        <dbReference type="ARBA" id="ARBA00004752"/>
    </source>
</evidence>
<dbReference type="GO" id="GO:0009252">
    <property type="term" value="P:peptidoglycan biosynthetic process"/>
    <property type="evidence" value="ECO:0007669"/>
    <property type="project" value="UniProtKB-UniRule"/>
</dbReference>
<evidence type="ECO:0000259" key="11">
    <source>
        <dbReference type="Pfam" id="PF02875"/>
    </source>
</evidence>
<dbReference type="InterPro" id="IPR036565">
    <property type="entry name" value="Mur-like_cat_sf"/>
</dbReference>
<comment type="caution">
    <text evidence="13">The sequence shown here is derived from an EMBL/GenBank/DDBJ whole genome shotgun (WGS) entry which is preliminary data.</text>
</comment>
<comment type="pathway">
    <text evidence="2 9 10">Cell wall biogenesis; peptidoglycan biosynthesis.</text>
</comment>
<dbReference type="EMBL" id="MGHE01000036">
    <property type="protein sequence ID" value="OGM61866.1"/>
    <property type="molecule type" value="Genomic_DNA"/>
</dbReference>
<evidence type="ECO:0000313" key="13">
    <source>
        <dbReference type="EMBL" id="OGM61866.1"/>
    </source>
</evidence>
<comment type="function">
    <text evidence="9 10">Cell wall formation. Catalyzes the addition of glutamate to the nucleotide precursor UDP-N-acetylmuramoyl-L-alanine (UMA).</text>
</comment>
<dbReference type="GO" id="GO:0008360">
    <property type="term" value="P:regulation of cell shape"/>
    <property type="evidence" value="ECO:0007669"/>
    <property type="project" value="UniProtKB-KW"/>
</dbReference>
<organism evidence="13 14">
    <name type="scientific">Candidatus Woesebacteria bacterium RIFCSPLOWO2_01_FULL_39_14</name>
    <dbReference type="NCBI Taxonomy" id="1802518"/>
    <lineage>
        <taxon>Bacteria</taxon>
        <taxon>Candidatus Woeseibacteriota</taxon>
    </lineage>
</organism>
<evidence type="ECO:0000256" key="5">
    <source>
        <dbReference type="ARBA" id="ARBA00022618"/>
    </source>
</evidence>
<dbReference type="SUPFAM" id="SSF53623">
    <property type="entry name" value="MurD-like peptide ligases, catalytic domain"/>
    <property type="match status" value="1"/>
</dbReference>
<keyword evidence="9 10" id="KW-0573">Peptidoglycan synthesis</keyword>
<dbReference type="GO" id="GO:0051301">
    <property type="term" value="P:cell division"/>
    <property type="evidence" value="ECO:0007669"/>
    <property type="project" value="UniProtKB-KW"/>
</dbReference>
<comment type="catalytic activity">
    <reaction evidence="9 10">
        <text>UDP-N-acetyl-alpha-D-muramoyl-L-alanine + D-glutamate + ATP = UDP-N-acetyl-alpha-D-muramoyl-L-alanyl-D-glutamate + ADP + phosphate + H(+)</text>
        <dbReference type="Rhea" id="RHEA:16429"/>
        <dbReference type="ChEBI" id="CHEBI:15378"/>
        <dbReference type="ChEBI" id="CHEBI:29986"/>
        <dbReference type="ChEBI" id="CHEBI:30616"/>
        <dbReference type="ChEBI" id="CHEBI:43474"/>
        <dbReference type="ChEBI" id="CHEBI:83898"/>
        <dbReference type="ChEBI" id="CHEBI:83900"/>
        <dbReference type="ChEBI" id="CHEBI:456216"/>
        <dbReference type="EC" id="6.3.2.9"/>
    </reaction>
</comment>
<dbReference type="GO" id="GO:0008764">
    <property type="term" value="F:UDP-N-acetylmuramoylalanine-D-glutamate ligase activity"/>
    <property type="evidence" value="ECO:0007669"/>
    <property type="project" value="UniProtKB-UniRule"/>
</dbReference>
<reference evidence="13 14" key="1">
    <citation type="journal article" date="2016" name="Nat. Commun.">
        <title>Thousands of microbial genomes shed light on interconnected biogeochemical processes in an aquifer system.</title>
        <authorList>
            <person name="Anantharaman K."/>
            <person name="Brown C.T."/>
            <person name="Hug L.A."/>
            <person name="Sharon I."/>
            <person name="Castelle C.J."/>
            <person name="Probst A.J."/>
            <person name="Thomas B.C."/>
            <person name="Singh A."/>
            <person name="Wilkins M.J."/>
            <person name="Karaoz U."/>
            <person name="Brodie E.L."/>
            <person name="Williams K.H."/>
            <person name="Hubbard S.S."/>
            <person name="Banfield J.F."/>
        </authorList>
    </citation>
    <scope>NUCLEOTIDE SEQUENCE [LARGE SCALE GENOMIC DNA]</scope>
</reference>
<protein>
    <recommendedName>
        <fullName evidence="9 10">UDP-N-acetylmuramoylalanine--D-glutamate ligase</fullName>
        <ecNumber evidence="9 10">6.3.2.9</ecNumber>
    </recommendedName>
    <alternativeName>
        <fullName evidence="9">D-glutamic acid-adding enzyme</fullName>
    </alternativeName>
    <alternativeName>
        <fullName evidence="9">UDP-N-acetylmuramoyl-L-alanyl-D-glutamate synthetase</fullName>
    </alternativeName>
</protein>
<dbReference type="GO" id="GO:0004326">
    <property type="term" value="F:tetrahydrofolylpolyglutamate synthase activity"/>
    <property type="evidence" value="ECO:0007669"/>
    <property type="project" value="InterPro"/>
</dbReference>
<dbReference type="Pfam" id="PF08245">
    <property type="entry name" value="Mur_ligase_M"/>
    <property type="match status" value="1"/>
</dbReference>
<keyword evidence="9 10" id="KW-0961">Cell wall biogenesis/degradation</keyword>
<dbReference type="SUPFAM" id="SSF53244">
    <property type="entry name" value="MurD-like peptide ligases, peptide-binding domain"/>
    <property type="match status" value="1"/>
</dbReference>
<evidence type="ECO:0000259" key="12">
    <source>
        <dbReference type="Pfam" id="PF08245"/>
    </source>
</evidence>
<comment type="similarity">
    <text evidence="9">Belongs to the MurCDEF family.</text>
</comment>
<dbReference type="SUPFAM" id="SSF51984">
    <property type="entry name" value="MurCD N-terminal domain"/>
    <property type="match status" value="1"/>
</dbReference>
<keyword evidence="7 9" id="KW-0067">ATP-binding</keyword>
<proteinExistence type="inferred from homology"/>
<dbReference type="Gene3D" id="3.40.1190.10">
    <property type="entry name" value="Mur-like, catalytic domain"/>
    <property type="match status" value="1"/>
</dbReference>
<evidence type="ECO:0000256" key="3">
    <source>
        <dbReference type="ARBA" id="ARBA00022490"/>
    </source>
</evidence>
<keyword evidence="4 9" id="KW-0436">Ligase</keyword>
<dbReference type="Gene3D" id="3.40.50.720">
    <property type="entry name" value="NAD(P)-binding Rossmann-like Domain"/>
    <property type="match status" value="1"/>
</dbReference>
<evidence type="ECO:0000256" key="9">
    <source>
        <dbReference type="HAMAP-Rule" id="MF_00639"/>
    </source>
</evidence>
<accession>A0A1F8BCU0</accession>
<comment type="subcellular location">
    <subcellularLocation>
        <location evidence="1 9 10">Cytoplasm</location>
    </subcellularLocation>
</comment>